<dbReference type="Proteomes" id="UP000190906">
    <property type="component" value="Unassembled WGS sequence"/>
</dbReference>
<keyword evidence="1" id="KW-0472">Membrane</keyword>
<accession>A0A1S9T6F2</accession>
<dbReference type="EMBL" id="MUAJ01000083">
    <property type="protein sequence ID" value="OOR05585.1"/>
    <property type="molecule type" value="Genomic_DNA"/>
</dbReference>
<sequence length="60" mass="7260">MAPPERNFKAFLKQKISFYHYFCGDLFAWLAWLPNLIIAELFIRQSLNKEQQQKNTDLHF</sequence>
<evidence type="ECO:0000313" key="2">
    <source>
        <dbReference type="EMBL" id="OOR05585.1"/>
    </source>
</evidence>
<keyword evidence="1" id="KW-0812">Transmembrane</keyword>
<feature type="transmembrane region" description="Helical" evidence="1">
    <location>
        <begin position="18"/>
        <end position="43"/>
    </location>
</feature>
<evidence type="ECO:0000313" key="3">
    <source>
        <dbReference type="Proteomes" id="UP000190906"/>
    </source>
</evidence>
<keyword evidence="1" id="KW-1133">Transmembrane helix</keyword>
<gene>
    <name evidence="2" type="ORF">BW897_31335</name>
</gene>
<evidence type="ECO:0000256" key="1">
    <source>
        <dbReference type="SAM" id="Phobius"/>
    </source>
</evidence>
<organism evidence="2 3">
    <name type="scientific">Bacillus cereus</name>
    <dbReference type="NCBI Taxonomy" id="1396"/>
    <lineage>
        <taxon>Bacteria</taxon>
        <taxon>Bacillati</taxon>
        <taxon>Bacillota</taxon>
        <taxon>Bacilli</taxon>
        <taxon>Bacillales</taxon>
        <taxon>Bacillaceae</taxon>
        <taxon>Bacillus</taxon>
        <taxon>Bacillus cereus group</taxon>
    </lineage>
</organism>
<protein>
    <submittedName>
        <fullName evidence="2">Uncharacterized protein</fullName>
    </submittedName>
</protein>
<proteinExistence type="predicted"/>
<reference evidence="2 3" key="1">
    <citation type="submission" date="2017-01" db="EMBL/GenBank/DDBJ databases">
        <title>Bacillus cereus isolates.</title>
        <authorList>
            <person name="Beno S.M."/>
        </authorList>
    </citation>
    <scope>NUCLEOTIDE SEQUENCE [LARGE SCALE GENOMIC DNA]</scope>
    <source>
        <strain evidence="2 3">FSL H8-0485</strain>
    </source>
</reference>
<name>A0A1S9T6F2_BACCE</name>
<comment type="caution">
    <text evidence="2">The sequence shown here is derived from an EMBL/GenBank/DDBJ whole genome shotgun (WGS) entry which is preliminary data.</text>
</comment>
<dbReference type="AlphaFoldDB" id="A0A1S9T6F2"/>